<evidence type="ECO:0000313" key="3">
    <source>
        <dbReference type="EMBL" id="VBB27249.1"/>
    </source>
</evidence>
<dbReference type="AlphaFoldDB" id="A0A498S8Z0"/>
<feature type="region of interest" description="Disordered" evidence="2">
    <location>
        <begin position="464"/>
        <end position="492"/>
    </location>
</feature>
<sequence>MVRTYTWNPSTQSSLKIIGNLNNEDEKTVTGFFPTASTTNLYSTQCFSNSPICKPNYKNDQVTNISTTVPKDGTQNDTTDLWHLRPIQIGNKVYYEPVSSNSALYSSSPASTVPHMVTSDNLDNLSHLPSVTTIPLPVENITGQNKFPHSEAVGINHSMTSSNNLPWTFGAPQPNSEIRETPSWQTPLSVTRESLIFDRETNKNATVSSFQNLQRQVPTNHQLHGSSYQHSLSHTTTPSLQNQCYRKVTATDSTEQYKRDLQLQIEQNRHRREEERQRELERERKEIIKFEEYRRKAQQEIEEEERKEKEKILAAQRRAVRMRALQEEAALKAGHEAKNCTKRNICCSSVDTKRLEKRTSSTAELNHLEWWEKKKEHVNDNAQRSAHSPVIPTLRKKNGTSVDFSRNAHFEISANNANASSYVPFDRFNKSRSLSRLGRRCYHSSLTSGRNNSLDSVRLRRKSTHAHQRNESPLNSLQNRHLGTGEAFQSVD</sequence>
<keyword evidence="4" id="KW-1185">Reference proteome</keyword>
<gene>
    <name evidence="3" type="ORF">NAV_LOCUS2079</name>
</gene>
<dbReference type="Proteomes" id="UP000276991">
    <property type="component" value="Unassembled WGS sequence"/>
</dbReference>
<accession>A0A498S8Z0</accession>
<evidence type="ECO:0000256" key="2">
    <source>
        <dbReference type="SAM" id="MobiDB-lite"/>
    </source>
</evidence>
<name>A0A498S8Z0_ACAVI</name>
<evidence type="ECO:0008006" key="5">
    <source>
        <dbReference type="Google" id="ProtNLM"/>
    </source>
</evidence>
<evidence type="ECO:0000313" key="4">
    <source>
        <dbReference type="Proteomes" id="UP000276991"/>
    </source>
</evidence>
<dbReference type="STRING" id="6277.A0A498S8Z0"/>
<dbReference type="EMBL" id="UPTC01000204">
    <property type="protein sequence ID" value="VBB27249.1"/>
    <property type="molecule type" value="Genomic_DNA"/>
</dbReference>
<reference evidence="3 4" key="1">
    <citation type="submission" date="2018-08" db="EMBL/GenBank/DDBJ databases">
        <authorList>
            <person name="Laetsch R D."/>
            <person name="Stevens L."/>
            <person name="Kumar S."/>
            <person name="Blaxter L. M."/>
        </authorList>
    </citation>
    <scope>NUCLEOTIDE SEQUENCE [LARGE SCALE GENOMIC DNA]</scope>
</reference>
<evidence type="ECO:0000256" key="1">
    <source>
        <dbReference type="SAM" id="Coils"/>
    </source>
</evidence>
<keyword evidence="1" id="KW-0175">Coiled coil</keyword>
<proteinExistence type="predicted"/>
<feature type="coiled-coil region" evidence="1">
    <location>
        <begin position="258"/>
        <end position="318"/>
    </location>
</feature>
<protein>
    <recommendedName>
        <fullName evidence="5">CCDC66 domain-containing protein</fullName>
    </recommendedName>
</protein>
<dbReference type="OrthoDB" id="5856682at2759"/>
<feature type="compositionally biased region" description="Polar residues" evidence="2">
    <location>
        <begin position="471"/>
        <end position="481"/>
    </location>
</feature>
<organism evidence="3 4">
    <name type="scientific">Acanthocheilonema viteae</name>
    <name type="common">Filarial nematode worm</name>
    <name type="synonym">Dipetalonema viteae</name>
    <dbReference type="NCBI Taxonomy" id="6277"/>
    <lineage>
        <taxon>Eukaryota</taxon>
        <taxon>Metazoa</taxon>
        <taxon>Ecdysozoa</taxon>
        <taxon>Nematoda</taxon>
        <taxon>Chromadorea</taxon>
        <taxon>Rhabditida</taxon>
        <taxon>Spirurina</taxon>
        <taxon>Spiruromorpha</taxon>
        <taxon>Filarioidea</taxon>
        <taxon>Onchocercidae</taxon>
        <taxon>Acanthocheilonema</taxon>
    </lineage>
</organism>